<proteinExistence type="predicted"/>
<dbReference type="AlphaFoldDB" id="A0A813DIA1"/>
<evidence type="ECO:0000313" key="2">
    <source>
        <dbReference type="Proteomes" id="UP000654075"/>
    </source>
</evidence>
<dbReference type="EMBL" id="CAJNNV010001533">
    <property type="protein sequence ID" value="CAE8585252.1"/>
    <property type="molecule type" value="Genomic_DNA"/>
</dbReference>
<sequence length="382" mass="41669">MLPFTLWTDAFTLSVSCQDIPFQEWSLAPTLAGGTSCVNAFLQTECFLPDRIWQVFVYDGVPRSKKPRQPISQSDTGSVSLRALSFTSDDPAQSADDTVLPIRCGSAGFHRPPPLREACLYGNASRPFVHRATRKLSVAEPPKLQQDSFDFAAGTAQLDPTFCSPADQPGWTPGGFLPQSSSAATDAATGRTAGFSQAELEKLASNERRIALPASYKRAAGEIYRLIRSAGRATVRGWFTSAWCDFPESQHRRDLYHSATVCGTRIVEYLTAHGTAGLVRALTHDDMSEGLFRQLSASREFQLTGDAAAVHRILAFRCANESVLPSWLQTETRRWSDQVRKQEMRVCAPKCSTGHGTAYPKGNTRARPVGVKISGAAGSTEC</sequence>
<comment type="caution">
    <text evidence="1">The sequence shown here is derived from an EMBL/GenBank/DDBJ whole genome shotgun (WGS) entry which is preliminary data.</text>
</comment>
<keyword evidence="2" id="KW-1185">Reference proteome</keyword>
<gene>
    <name evidence="1" type="ORF">PGLA1383_LOCUS4162</name>
</gene>
<organism evidence="1 2">
    <name type="scientific">Polarella glacialis</name>
    <name type="common">Dinoflagellate</name>
    <dbReference type="NCBI Taxonomy" id="89957"/>
    <lineage>
        <taxon>Eukaryota</taxon>
        <taxon>Sar</taxon>
        <taxon>Alveolata</taxon>
        <taxon>Dinophyceae</taxon>
        <taxon>Suessiales</taxon>
        <taxon>Suessiaceae</taxon>
        <taxon>Polarella</taxon>
    </lineage>
</organism>
<name>A0A813DIA1_POLGL</name>
<protein>
    <submittedName>
        <fullName evidence="1">Uncharacterized protein</fullName>
    </submittedName>
</protein>
<accession>A0A813DIA1</accession>
<dbReference type="Proteomes" id="UP000654075">
    <property type="component" value="Unassembled WGS sequence"/>
</dbReference>
<reference evidence="1" key="1">
    <citation type="submission" date="2021-02" db="EMBL/GenBank/DDBJ databases">
        <authorList>
            <person name="Dougan E. K."/>
            <person name="Rhodes N."/>
            <person name="Thang M."/>
            <person name="Chan C."/>
        </authorList>
    </citation>
    <scope>NUCLEOTIDE SEQUENCE</scope>
</reference>
<evidence type="ECO:0000313" key="1">
    <source>
        <dbReference type="EMBL" id="CAE8585252.1"/>
    </source>
</evidence>